<evidence type="ECO:0000256" key="1">
    <source>
        <dbReference type="SAM" id="MobiDB-lite"/>
    </source>
</evidence>
<feature type="compositionally biased region" description="Polar residues" evidence="1">
    <location>
        <begin position="97"/>
        <end position="108"/>
    </location>
</feature>
<feature type="region of interest" description="Disordered" evidence="1">
    <location>
        <begin position="97"/>
        <end position="144"/>
    </location>
</feature>
<feature type="compositionally biased region" description="Polar residues" evidence="1">
    <location>
        <begin position="28"/>
        <end position="43"/>
    </location>
</feature>
<proteinExistence type="predicted"/>
<evidence type="ECO:0000313" key="3">
    <source>
        <dbReference type="Proteomes" id="UP001146793"/>
    </source>
</evidence>
<reference evidence="2" key="1">
    <citation type="submission" date="2022-08" db="EMBL/GenBank/DDBJ databases">
        <title>Novel sulphate-reducing endosymbionts in the free-living metamonad Anaeramoeba.</title>
        <authorList>
            <person name="Jerlstrom-Hultqvist J."/>
            <person name="Cepicka I."/>
            <person name="Gallot-Lavallee L."/>
            <person name="Salas-Leiva D."/>
            <person name="Curtis B.A."/>
            <person name="Zahonova K."/>
            <person name="Pipaliya S."/>
            <person name="Dacks J."/>
            <person name="Roger A.J."/>
        </authorList>
    </citation>
    <scope>NUCLEOTIDE SEQUENCE</scope>
    <source>
        <strain evidence="2">Busselton2</strain>
    </source>
</reference>
<sequence length="144" mass="16702">MTNHNNSQSIPEETEDHHLFDLEPPVNGQVTEQTQNLKSNTKNIPKKSEKLLGILKPELEPIRTHKKTKNLLDLPKVIKYIYQNLIDTTQKFHKKNNFLTNKQNSQETFPEKQTIEDKSLDTTYNDSTNNSSQSKKNKTKKSPK</sequence>
<accession>A0AAV7Z1H3</accession>
<dbReference type="EMBL" id="JANTQA010000042">
    <property type="protein sequence ID" value="KAJ3434991.1"/>
    <property type="molecule type" value="Genomic_DNA"/>
</dbReference>
<dbReference type="Proteomes" id="UP001146793">
    <property type="component" value="Unassembled WGS sequence"/>
</dbReference>
<organism evidence="2 3">
    <name type="scientific">Anaeramoeba flamelloides</name>
    <dbReference type="NCBI Taxonomy" id="1746091"/>
    <lineage>
        <taxon>Eukaryota</taxon>
        <taxon>Metamonada</taxon>
        <taxon>Anaeramoebidae</taxon>
        <taxon>Anaeramoeba</taxon>
    </lineage>
</organism>
<gene>
    <name evidence="2" type="ORF">M0812_02121</name>
</gene>
<feature type="compositionally biased region" description="Polar residues" evidence="1">
    <location>
        <begin position="1"/>
        <end position="11"/>
    </location>
</feature>
<comment type="caution">
    <text evidence="2">The sequence shown here is derived from an EMBL/GenBank/DDBJ whole genome shotgun (WGS) entry which is preliminary data.</text>
</comment>
<protein>
    <submittedName>
        <fullName evidence="2">Uncharacterized protein</fullName>
    </submittedName>
</protein>
<feature type="region of interest" description="Disordered" evidence="1">
    <location>
        <begin position="1"/>
        <end position="49"/>
    </location>
</feature>
<dbReference type="AlphaFoldDB" id="A0AAV7Z1H3"/>
<evidence type="ECO:0000313" key="2">
    <source>
        <dbReference type="EMBL" id="KAJ3434991.1"/>
    </source>
</evidence>
<name>A0AAV7Z1H3_9EUKA</name>
<feature type="compositionally biased region" description="Basic residues" evidence="1">
    <location>
        <begin position="135"/>
        <end position="144"/>
    </location>
</feature>
<feature type="compositionally biased region" description="Basic and acidic residues" evidence="1">
    <location>
        <begin position="109"/>
        <end position="120"/>
    </location>
</feature>